<proteinExistence type="inferred from homology"/>
<keyword evidence="7" id="KW-1185">Reference proteome</keyword>
<sequence length="476" mass="52290">MTLLSSAARAAYVHLPFCRRRCFYCDFPVVVVGDAPAAADSAAERYVELLQREILAGPAPLREAPLRSLYFGGGTPSLTPPQLLHGVVDALRARFGLAPSCEVTIEMDPGTFDAARLAAFVRAGVTRVSLGVQSFDDALLTACGRAHSVSDAEQALRLLLNQQRHPAEGGRRALDISVDLIGGLPGQTMESWEQSLERAAACGAQHVSVYDLQVEPRTAFGKWFAQDKLSLPSEEVAAQMFRTASQVLRRHGFDHYEVSSFARPGHRCVHNRAYWRNEPFYAYGMGAASHLDRRRFARPRTMPKYSRYVEELVSQGWDAVNSAQGVQELGYEALTTGLMLALRTDAGVSFDELHRSYSDSGLGAIAAAACLDAASELPSTWVSIDTVSKTGHLSESPDQDSIRVDAHHEIKATFDLRHQQKSFAGAGQHMRLTQPEGFLFSNEAISTIFARIDDYVEKAGLRPADDQEKKHGRPMR</sequence>
<dbReference type="GO" id="GO:0005737">
    <property type="term" value="C:cytoplasm"/>
    <property type="evidence" value="ECO:0007669"/>
    <property type="project" value="InterPro"/>
</dbReference>
<dbReference type="SUPFAM" id="SSF102114">
    <property type="entry name" value="Radical SAM enzymes"/>
    <property type="match status" value="1"/>
</dbReference>
<dbReference type="PANTHER" id="PTHR13932">
    <property type="entry name" value="COPROPORPHYRINIGEN III OXIDASE"/>
    <property type="match status" value="1"/>
</dbReference>
<evidence type="ECO:0000313" key="7">
    <source>
        <dbReference type="Proteomes" id="UP001515480"/>
    </source>
</evidence>
<dbReference type="InterPro" id="IPR006638">
    <property type="entry name" value="Elp3/MiaA/NifB-like_rSAM"/>
</dbReference>
<comment type="caution">
    <text evidence="6">The sequence shown here is derived from an EMBL/GenBank/DDBJ whole genome shotgun (WGS) entry which is preliminary data.</text>
</comment>
<dbReference type="SFLD" id="SFLDF00562">
    <property type="entry name" value="HemN-like__clustered_with_heat"/>
    <property type="match status" value="1"/>
</dbReference>
<dbReference type="InterPro" id="IPR034505">
    <property type="entry name" value="Coproporphyrinogen-III_oxidase"/>
</dbReference>
<evidence type="ECO:0000256" key="4">
    <source>
        <dbReference type="ARBA" id="ARBA00045130"/>
    </source>
</evidence>
<gene>
    <name evidence="6" type="ORF">AB1Y20_011676</name>
</gene>
<reference evidence="6 7" key="1">
    <citation type="journal article" date="2024" name="Science">
        <title>Giant polyketide synthase enzymes in the biosynthesis of giant marine polyether toxins.</title>
        <authorList>
            <person name="Fallon T.R."/>
            <person name="Shende V.V."/>
            <person name="Wierzbicki I.H."/>
            <person name="Pendleton A.L."/>
            <person name="Watervoot N.F."/>
            <person name="Auber R.P."/>
            <person name="Gonzalez D.J."/>
            <person name="Wisecaver J.H."/>
            <person name="Moore B.S."/>
        </authorList>
    </citation>
    <scope>NUCLEOTIDE SEQUENCE [LARGE SCALE GENOMIC DNA]</scope>
    <source>
        <strain evidence="6 7">12B1</strain>
    </source>
</reference>
<accession>A0AB34IHR1</accession>
<name>A0AB34IHR1_PRYPA</name>
<evidence type="ECO:0000256" key="1">
    <source>
        <dbReference type="ARBA" id="ARBA00006100"/>
    </source>
</evidence>
<dbReference type="SMART" id="SM00729">
    <property type="entry name" value="Elp3"/>
    <property type="match status" value="1"/>
</dbReference>
<dbReference type="GO" id="GO:0051539">
    <property type="term" value="F:4 iron, 4 sulfur cluster binding"/>
    <property type="evidence" value="ECO:0007669"/>
    <property type="project" value="InterPro"/>
</dbReference>
<dbReference type="Gene3D" id="3.30.750.200">
    <property type="match status" value="1"/>
</dbReference>
<dbReference type="PROSITE" id="PS51918">
    <property type="entry name" value="RADICAL_SAM"/>
    <property type="match status" value="1"/>
</dbReference>
<dbReference type="AlphaFoldDB" id="A0AB34IHR1"/>
<dbReference type="InterPro" id="IPR004559">
    <property type="entry name" value="HemW-like"/>
</dbReference>
<protein>
    <recommendedName>
        <fullName evidence="2">Radical S-adenosyl methionine domain-containing protein 1, mitochondrial</fullName>
    </recommendedName>
    <alternativeName>
        <fullName evidence="3">Putative heme chaperone</fullName>
    </alternativeName>
</protein>
<organism evidence="6 7">
    <name type="scientific">Prymnesium parvum</name>
    <name type="common">Toxic golden alga</name>
    <dbReference type="NCBI Taxonomy" id="97485"/>
    <lineage>
        <taxon>Eukaryota</taxon>
        <taxon>Haptista</taxon>
        <taxon>Haptophyta</taxon>
        <taxon>Prymnesiophyceae</taxon>
        <taxon>Prymnesiales</taxon>
        <taxon>Prymnesiaceae</taxon>
        <taxon>Prymnesium</taxon>
    </lineage>
</organism>
<dbReference type="SFLD" id="SFLDG01065">
    <property type="entry name" value="anaerobic_coproporphyrinogen-I"/>
    <property type="match status" value="1"/>
</dbReference>
<comment type="similarity">
    <text evidence="1">Belongs to the anaerobic coproporphyrinogen-III oxidase family. HemW subfamily.</text>
</comment>
<dbReference type="Pfam" id="PF04055">
    <property type="entry name" value="Radical_SAM"/>
    <property type="match status" value="1"/>
</dbReference>
<dbReference type="PANTHER" id="PTHR13932:SF5">
    <property type="entry name" value="RADICAL S-ADENOSYL METHIONINE DOMAIN-CONTAINING PROTEIN 1, MITOCHONDRIAL"/>
    <property type="match status" value="1"/>
</dbReference>
<evidence type="ECO:0000313" key="6">
    <source>
        <dbReference type="EMBL" id="KAL1499473.1"/>
    </source>
</evidence>
<evidence type="ECO:0000256" key="3">
    <source>
        <dbReference type="ARBA" id="ARBA00033094"/>
    </source>
</evidence>
<dbReference type="CDD" id="cd01335">
    <property type="entry name" value="Radical_SAM"/>
    <property type="match status" value="1"/>
</dbReference>
<dbReference type="InterPro" id="IPR007197">
    <property type="entry name" value="rSAM"/>
</dbReference>
<evidence type="ECO:0000256" key="2">
    <source>
        <dbReference type="ARBA" id="ARBA00014678"/>
    </source>
</evidence>
<comment type="function">
    <text evidence="4">May be a heme chaperone, appears to bind heme. Homologous bacterial proteins do not have oxygen-independent coproporphyrinogen-III oxidase activity. Binds 1 [4Fe-4S] cluster. The cluster is coordinated with 3 cysteines and an exchangeable S-adenosyl-L-methionine.</text>
</comment>
<dbReference type="GO" id="GO:0006779">
    <property type="term" value="P:porphyrin-containing compound biosynthetic process"/>
    <property type="evidence" value="ECO:0007669"/>
    <property type="project" value="InterPro"/>
</dbReference>
<dbReference type="GO" id="GO:0004109">
    <property type="term" value="F:coproporphyrinogen oxidase activity"/>
    <property type="evidence" value="ECO:0007669"/>
    <property type="project" value="InterPro"/>
</dbReference>
<feature type="domain" description="Radical SAM core" evidence="5">
    <location>
        <begin position="3"/>
        <end position="254"/>
    </location>
</feature>
<dbReference type="Proteomes" id="UP001515480">
    <property type="component" value="Unassembled WGS sequence"/>
</dbReference>
<evidence type="ECO:0000259" key="5">
    <source>
        <dbReference type="PROSITE" id="PS51918"/>
    </source>
</evidence>
<dbReference type="InterPro" id="IPR058240">
    <property type="entry name" value="rSAM_sf"/>
</dbReference>
<dbReference type="EMBL" id="JBGBPQ010000025">
    <property type="protein sequence ID" value="KAL1499473.1"/>
    <property type="molecule type" value="Genomic_DNA"/>
</dbReference>
<dbReference type="NCBIfam" id="TIGR00539">
    <property type="entry name" value="hemN_rel"/>
    <property type="match status" value="1"/>
</dbReference>
<dbReference type="SFLD" id="SFLDS00029">
    <property type="entry name" value="Radical_SAM"/>
    <property type="match status" value="1"/>
</dbReference>